<dbReference type="PROSITE" id="PS52046">
    <property type="entry name" value="ZF_C2HC_NPR"/>
    <property type="match status" value="1"/>
</dbReference>
<evidence type="ECO:0000313" key="17">
    <source>
        <dbReference type="Proteomes" id="UP000327013"/>
    </source>
</evidence>
<evidence type="ECO:0000256" key="2">
    <source>
        <dbReference type="ARBA" id="ARBA00004906"/>
    </source>
</evidence>
<evidence type="ECO:0000256" key="1">
    <source>
        <dbReference type="ARBA" id="ARBA00004123"/>
    </source>
</evidence>
<feature type="domain" description="BTB" evidence="14">
    <location>
        <begin position="56"/>
        <end position="132"/>
    </location>
</feature>
<dbReference type="OrthoDB" id="71307at2759"/>
<organism evidence="16 17">
    <name type="scientific">Carpinus fangiana</name>
    <dbReference type="NCBI Taxonomy" id="176857"/>
    <lineage>
        <taxon>Eukaryota</taxon>
        <taxon>Viridiplantae</taxon>
        <taxon>Streptophyta</taxon>
        <taxon>Embryophyta</taxon>
        <taxon>Tracheophyta</taxon>
        <taxon>Spermatophyta</taxon>
        <taxon>Magnoliopsida</taxon>
        <taxon>eudicotyledons</taxon>
        <taxon>Gunneridae</taxon>
        <taxon>Pentapetalae</taxon>
        <taxon>rosids</taxon>
        <taxon>fabids</taxon>
        <taxon>Fagales</taxon>
        <taxon>Betulaceae</taxon>
        <taxon>Carpinus</taxon>
    </lineage>
</organism>
<evidence type="ECO:0008006" key="18">
    <source>
        <dbReference type="Google" id="ProtNLM"/>
    </source>
</evidence>
<reference evidence="16 17" key="1">
    <citation type="submission" date="2019-06" db="EMBL/GenBank/DDBJ databases">
        <title>A chromosomal-level reference genome of Carpinus fangiana (Coryloideae, Betulaceae).</title>
        <authorList>
            <person name="Yang X."/>
            <person name="Wang Z."/>
            <person name="Zhang L."/>
            <person name="Hao G."/>
            <person name="Liu J."/>
            <person name="Yang Y."/>
        </authorList>
    </citation>
    <scope>NUCLEOTIDE SEQUENCE [LARGE SCALE GENOMIC DNA]</scope>
    <source>
        <strain evidence="16">Cfa_2016G</strain>
        <tissue evidence="16">Leaf</tissue>
    </source>
</reference>
<keyword evidence="8" id="KW-0862">Zinc</keyword>
<dbReference type="AlphaFoldDB" id="A0A5N6L120"/>
<evidence type="ECO:0000256" key="3">
    <source>
        <dbReference type="ARBA" id="ARBA00022723"/>
    </source>
</evidence>
<keyword evidence="3" id="KW-0479">Metal-binding</keyword>
<dbReference type="Proteomes" id="UP000327013">
    <property type="component" value="Unassembled WGS sequence"/>
</dbReference>
<evidence type="ECO:0000256" key="12">
    <source>
        <dbReference type="PROSITE-ProRule" id="PRU01391"/>
    </source>
</evidence>
<dbReference type="GO" id="GO:0005634">
    <property type="term" value="C:nucleus"/>
    <property type="evidence" value="ECO:0007669"/>
    <property type="project" value="UniProtKB-SubCell"/>
</dbReference>
<dbReference type="GO" id="GO:0008270">
    <property type="term" value="F:zinc ion binding"/>
    <property type="evidence" value="ECO:0007669"/>
    <property type="project" value="UniProtKB-KW"/>
</dbReference>
<keyword evidence="9" id="KW-0040">ANK repeat</keyword>
<keyword evidence="17" id="KW-1185">Reference proteome</keyword>
<dbReference type="GO" id="GO:2000031">
    <property type="term" value="P:regulation of salicylic acid mediated signaling pathway"/>
    <property type="evidence" value="ECO:0007669"/>
    <property type="project" value="InterPro"/>
</dbReference>
<dbReference type="GO" id="GO:2000022">
    <property type="term" value="P:regulation of jasmonic acid mediated signaling pathway"/>
    <property type="evidence" value="ECO:0007669"/>
    <property type="project" value="InterPro"/>
</dbReference>
<dbReference type="PANTHER" id="PTHR46475:SF7">
    <property type="entry name" value="REGULATORY PROTEIN, PUTATIVE-RELATED"/>
    <property type="match status" value="1"/>
</dbReference>
<keyword evidence="10" id="KW-0539">Nucleus</keyword>
<evidence type="ECO:0000256" key="4">
    <source>
        <dbReference type="ARBA" id="ARBA00022737"/>
    </source>
</evidence>
<dbReference type="PROSITE" id="PS50097">
    <property type="entry name" value="BTB"/>
    <property type="match status" value="1"/>
</dbReference>
<evidence type="ECO:0000256" key="13">
    <source>
        <dbReference type="SAM" id="MobiDB-lite"/>
    </source>
</evidence>
<comment type="caution">
    <text evidence="12">Lacks conserved residue(s) required for the propagation of feature annotation.</text>
</comment>
<dbReference type="InterPro" id="IPR036770">
    <property type="entry name" value="Ankyrin_rpt-contain_sf"/>
</dbReference>
<dbReference type="InterPro" id="IPR000210">
    <property type="entry name" value="BTB/POZ_dom"/>
</dbReference>
<dbReference type="GO" id="GO:0042742">
    <property type="term" value="P:defense response to bacterium"/>
    <property type="evidence" value="ECO:0007669"/>
    <property type="project" value="TreeGrafter"/>
</dbReference>
<dbReference type="CDD" id="cd18310">
    <property type="entry name" value="BTB_POZ_NPR_plant"/>
    <property type="match status" value="1"/>
</dbReference>
<dbReference type="Pfam" id="PF11900">
    <property type="entry name" value="DUF3420"/>
    <property type="match status" value="1"/>
</dbReference>
<dbReference type="InterPro" id="IPR024228">
    <property type="entry name" value="NPR_central_dom"/>
</dbReference>
<dbReference type="SUPFAM" id="SSF48403">
    <property type="entry name" value="Ankyrin repeat"/>
    <property type="match status" value="1"/>
</dbReference>
<evidence type="ECO:0000259" key="14">
    <source>
        <dbReference type="PROSITE" id="PS50097"/>
    </source>
</evidence>
<dbReference type="FunFam" id="3.30.710.10:FF:000110">
    <property type="entry name" value="Regulatory protein NPR3"/>
    <property type="match status" value="1"/>
</dbReference>
<protein>
    <recommendedName>
        <fullName evidence="18">BTB domain-containing protein</fullName>
    </recommendedName>
</protein>
<evidence type="ECO:0000259" key="15">
    <source>
        <dbReference type="PROSITE" id="PS52046"/>
    </source>
</evidence>
<evidence type="ECO:0000256" key="7">
    <source>
        <dbReference type="ARBA" id="ARBA00022821"/>
    </source>
</evidence>
<keyword evidence="5 12" id="KW-0863">Zinc-finger</keyword>
<evidence type="ECO:0000256" key="5">
    <source>
        <dbReference type="ARBA" id="ARBA00022771"/>
    </source>
</evidence>
<keyword evidence="7" id="KW-0611">Plant defense</keyword>
<evidence type="ECO:0000256" key="8">
    <source>
        <dbReference type="ARBA" id="ARBA00022833"/>
    </source>
</evidence>
<dbReference type="Gene3D" id="3.30.710.10">
    <property type="entry name" value="Potassium Channel Kv1.1, Chain A"/>
    <property type="match status" value="1"/>
</dbReference>
<gene>
    <name evidence="16" type="ORF">FH972_025306</name>
</gene>
<dbReference type="SMART" id="SM00225">
    <property type="entry name" value="BTB"/>
    <property type="match status" value="1"/>
</dbReference>
<feature type="compositionally biased region" description="Low complexity" evidence="13">
    <location>
        <begin position="560"/>
        <end position="569"/>
    </location>
</feature>
<dbReference type="InterPro" id="IPR011333">
    <property type="entry name" value="SKP1/BTB/POZ_sf"/>
</dbReference>
<name>A0A5N6L120_9ROSI</name>
<dbReference type="InterPro" id="IPR021094">
    <property type="entry name" value="NPR1/NIM1-like_C"/>
</dbReference>
<dbReference type="Pfam" id="PF00651">
    <property type="entry name" value="BTB"/>
    <property type="match status" value="1"/>
</dbReference>
<dbReference type="GO" id="GO:0050832">
    <property type="term" value="P:defense response to fungus"/>
    <property type="evidence" value="ECO:0007669"/>
    <property type="project" value="TreeGrafter"/>
</dbReference>
<evidence type="ECO:0000256" key="10">
    <source>
        <dbReference type="ARBA" id="ARBA00023242"/>
    </source>
</evidence>
<evidence type="ECO:0000313" key="16">
    <source>
        <dbReference type="EMBL" id="KAB8472941.1"/>
    </source>
</evidence>
<sequence length="580" mass="64662">MDNGNELSSSLSFASSSYLSNGSSSQDVSAATSSESLSKLSTNLEKLLDDAEYNYSDAEIVVEGIPVGVHRCILAARSQFFHELFKKGNDCSVKEGRPTYLMTELVPCGGVGYEAFKVVLSYLYTGRLKPSPPEVSICVDDACAHDACRPAINYAVELMYASANFQMKELVLVVQRRLLNFVEKALVEDVIPILVAAFHCQLNQLLSQCIQRVARSDLDNVSLEKELPDKVSSEIKSLRIKLQPEANPSVEQVDPIHEKHIKRIHRALDSDDVELVKLLLKESYITLDDAYALHYATAYSDPKVVKDVLNLDLADLNHKNFRGHSVLHVGARRKEPSILVALLNKGACASETTSDGQTAVAICRRLTRPKDYNENTKQGQESNKDRICIDVLEREMRRNSMSENLAISSHVIPDDLHMRLDYLESRVAFAQMLFPGEARVAMQVANADSTSVYTGLIASKGSSGNLREVDLNETPSVQTKRLHLRLHTLIKTVEMGRRFFPHCSQVLDKFLADDMPDAFFLEEGTPDEQKIKKMRFMELKDEVQKAFSKDMAEKNLPGLSPSSSSSSSPKKVANCKVRRK</sequence>
<evidence type="ECO:0000256" key="9">
    <source>
        <dbReference type="ARBA" id="ARBA00023043"/>
    </source>
</evidence>
<evidence type="ECO:0000256" key="11">
    <source>
        <dbReference type="ARBA" id="ARBA00044947"/>
    </source>
</evidence>
<dbReference type="SUPFAM" id="SSF54695">
    <property type="entry name" value="POZ domain"/>
    <property type="match status" value="1"/>
</dbReference>
<dbReference type="GO" id="GO:0009862">
    <property type="term" value="P:systemic acquired resistance, salicylic acid mediated signaling pathway"/>
    <property type="evidence" value="ECO:0007669"/>
    <property type="project" value="InterPro"/>
</dbReference>
<keyword evidence="6" id="KW-0833">Ubl conjugation pathway</keyword>
<dbReference type="Gene3D" id="1.25.40.20">
    <property type="entry name" value="Ankyrin repeat-containing domain"/>
    <property type="match status" value="1"/>
</dbReference>
<feature type="domain" description="C2HC NPR-type" evidence="15">
    <location>
        <begin position="135"/>
        <end position="149"/>
    </location>
</feature>
<dbReference type="InterPro" id="IPR044292">
    <property type="entry name" value="NPR"/>
</dbReference>
<dbReference type="PANTHER" id="PTHR46475">
    <property type="entry name" value="REGULATORY PROTEIN NPR3"/>
    <property type="match status" value="1"/>
</dbReference>
<feature type="region of interest" description="Disordered" evidence="13">
    <location>
        <begin position="550"/>
        <end position="580"/>
    </location>
</feature>
<comment type="subcellular location">
    <subcellularLocation>
        <location evidence="1">Nucleus</location>
    </subcellularLocation>
</comment>
<dbReference type="Pfam" id="PF12313">
    <property type="entry name" value="NPR1_like_C"/>
    <property type="match status" value="1"/>
</dbReference>
<dbReference type="InterPro" id="IPR057250">
    <property type="entry name" value="Znf_C2HC_NPR-type"/>
</dbReference>
<evidence type="ECO:0000256" key="6">
    <source>
        <dbReference type="ARBA" id="ARBA00022786"/>
    </source>
</evidence>
<dbReference type="EMBL" id="VIBQ01000044">
    <property type="protein sequence ID" value="KAB8472941.1"/>
    <property type="molecule type" value="Genomic_DNA"/>
</dbReference>
<comment type="caution">
    <text evidence="16">The sequence shown here is derived from an EMBL/GenBank/DDBJ whole genome shotgun (WGS) entry which is preliminary data.</text>
</comment>
<proteinExistence type="inferred from homology"/>
<accession>A0A5N6L120</accession>
<comment type="similarity">
    <text evidence="11">Belongs to the plant 'ANKYRIN-BTB/POZ' family. 'NPR1-like' subfamily.</text>
</comment>
<keyword evidence="4" id="KW-0677">Repeat</keyword>
<comment type="pathway">
    <text evidence="2">Protein modification; protein ubiquitination.</text>
</comment>
<dbReference type="FunFam" id="1.25.40.20:FF:000123">
    <property type="entry name" value="regulatory protein NPR3-like"/>
    <property type="match status" value="1"/>
</dbReference>